<proteinExistence type="predicted"/>
<evidence type="ECO:0000313" key="1">
    <source>
        <dbReference type="EMBL" id="UOR07170.1"/>
    </source>
</evidence>
<dbReference type="Proteomes" id="UP000829925">
    <property type="component" value="Chromosome"/>
</dbReference>
<keyword evidence="2" id="KW-1185">Reference proteome</keyword>
<dbReference type="EMBL" id="CP095053">
    <property type="protein sequence ID" value="UOR07170.1"/>
    <property type="molecule type" value="Genomic_DNA"/>
</dbReference>
<accession>A0A8T9T3J9</accession>
<evidence type="ECO:0000313" key="2">
    <source>
        <dbReference type="Proteomes" id="UP000829925"/>
    </source>
</evidence>
<dbReference type="RefSeq" id="WP_245096718.1">
    <property type="nucleotide sequence ID" value="NZ_CP095053.1"/>
</dbReference>
<organism evidence="1 2">
    <name type="scientific">Hymenobacter aerilatus</name>
    <dbReference type="NCBI Taxonomy" id="2932251"/>
    <lineage>
        <taxon>Bacteria</taxon>
        <taxon>Pseudomonadati</taxon>
        <taxon>Bacteroidota</taxon>
        <taxon>Cytophagia</taxon>
        <taxon>Cytophagales</taxon>
        <taxon>Hymenobacteraceae</taxon>
        <taxon>Hymenobacter</taxon>
    </lineage>
</organism>
<dbReference type="AlphaFoldDB" id="A0A8T9T3J9"/>
<dbReference type="KEGG" id="haei:MUN82_08745"/>
<gene>
    <name evidence="1" type="ORF">MUN82_08745</name>
</gene>
<sequence length="57" mass="6607">MEEPKKDSQQNNKVGSLISKELSLLWGGLDVEAMVNYIKGAPVQREEKPYDWRNHYS</sequence>
<protein>
    <submittedName>
        <fullName evidence="1">Uncharacterized protein</fullName>
    </submittedName>
</protein>
<name>A0A8T9T3J9_9BACT</name>
<reference evidence="1 2" key="1">
    <citation type="submission" date="2022-04" db="EMBL/GenBank/DDBJ databases">
        <title>Hymenobacter sp. isolated from the air.</title>
        <authorList>
            <person name="Won M."/>
            <person name="Lee C.-M."/>
            <person name="Woen H.-Y."/>
            <person name="Kwon S.-W."/>
        </authorList>
    </citation>
    <scope>NUCLEOTIDE SEQUENCE [LARGE SCALE GENOMIC DNA]</scope>
    <source>
        <strain evidence="2">5413 J-13</strain>
    </source>
</reference>